<name>A0AAF0ITU6_9BASI</name>
<dbReference type="GO" id="GO:0005829">
    <property type="term" value="C:cytosol"/>
    <property type="evidence" value="ECO:0007669"/>
    <property type="project" value="TreeGrafter"/>
</dbReference>
<dbReference type="Gene3D" id="2.40.160.120">
    <property type="match status" value="1"/>
</dbReference>
<feature type="coiled-coil region" evidence="2">
    <location>
        <begin position="193"/>
        <end position="220"/>
    </location>
</feature>
<sequence length="256" mass="28263">MSMVGVDQVSAKFTGTAVRIYSGEFNKGMFITLGANVHGQGAAGEEYQVTHPAGAIFGLFKGSFWPAVTDTATITCTPGPGGQVYLRAIIEYKEEGWLSKPKYAIEGCIYTYEPGAPSASYSSLKEVPADRVVVHLQGNWRGLITWKRRGEKTAHPLVNMADLAPCERNVRPLEVQSPNESRRIWSSVTEALLAQQYSKATQAKHQVEQYQRDLAEQRKRTGTAFVPTFFEPDISTGRPRLSPAGQAAVEEERRRP</sequence>
<dbReference type="Gene3D" id="3.30.70.3490">
    <property type="match status" value="1"/>
</dbReference>
<evidence type="ECO:0008006" key="6">
    <source>
        <dbReference type="Google" id="ProtNLM"/>
    </source>
</evidence>
<feature type="region of interest" description="Disordered" evidence="3">
    <location>
        <begin position="229"/>
        <end position="256"/>
    </location>
</feature>
<evidence type="ECO:0000256" key="3">
    <source>
        <dbReference type="SAM" id="MobiDB-lite"/>
    </source>
</evidence>
<evidence type="ECO:0000256" key="2">
    <source>
        <dbReference type="SAM" id="Coils"/>
    </source>
</evidence>
<keyword evidence="2" id="KW-0175">Coiled coil</keyword>
<dbReference type="InterPro" id="IPR037239">
    <property type="entry name" value="OSBP_sf"/>
</dbReference>
<dbReference type="EMBL" id="CP119938">
    <property type="protein sequence ID" value="WFD03783.1"/>
    <property type="molecule type" value="Genomic_DNA"/>
</dbReference>
<comment type="similarity">
    <text evidence="1">Belongs to the OSBP family.</text>
</comment>
<dbReference type="PANTHER" id="PTHR10972:SF212">
    <property type="entry name" value="OXYSTEROL-BINDING PROTEIN-LIKE PROTEIN 1"/>
    <property type="match status" value="1"/>
</dbReference>
<keyword evidence="5" id="KW-1185">Reference proteome</keyword>
<evidence type="ECO:0000256" key="1">
    <source>
        <dbReference type="ARBA" id="ARBA00008842"/>
    </source>
</evidence>
<reference evidence="4" key="1">
    <citation type="submission" date="2023-03" db="EMBL/GenBank/DDBJ databases">
        <title>Mating type loci evolution in Malassezia.</title>
        <authorList>
            <person name="Coelho M.A."/>
        </authorList>
    </citation>
    <scope>NUCLEOTIDE SEQUENCE</scope>
    <source>
        <strain evidence="4">CBS 7876</strain>
    </source>
</reference>
<dbReference type="GO" id="GO:0032934">
    <property type="term" value="F:sterol binding"/>
    <property type="evidence" value="ECO:0007669"/>
    <property type="project" value="TreeGrafter"/>
</dbReference>
<protein>
    <recommendedName>
        <fullName evidence="6">Oxysterol-binding protein</fullName>
    </recommendedName>
</protein>
<gene>
    <name evidence="4" type="ORF">MOBT1_002477</name>
</gene>
<dbReference type="Proteomes" id="UP001214603">
    <property type="component" value="Chromosome 5"/>
</dbReference>
<accession>A0AAF0ITU6</accession>
<evidence type="ECO:0000313" key="5">
    <source>
        <dbReference type="Proteomes" id="UP001214603"/>
    </source>
</evidence>
<evidence type="ECO:0000313" key="4">
    <source>
        <dbReference type="EMBL" id="WFD03783.1"/>
    </source>
</evidence>
<dbReference type="GO" id="GO:0016020">
    <property type="term" value="C:membrane"/>
    <property type="evidence" value="ECO:0007669"/>
    <property type="project" value="TreeGrafter"/>
</dbReference>
<proteinExistence type="inferred from homology"/>
<organism evidence="4 5">
    <name type="scientific">Malassezia obtusa</name>
    <dbReference type="NCBI Taxonomy" id="76774"/>
    <lineage>
        <taxon>Eukaryota</taxon>
        <taxon>Fungi</taxon>
        <taxon>Dikarya</taxon>
        <taxon>Basidiomycota</taxon>
        <taxon>Ustilaginomycotina</taxon>
        <taxon>Malasseziomycetes</taxon>
        <taxon>Malasseziales</taxon>
        <taxon>Malasseziaceae</taxon>
        <taxon>Malassezia</taxon>
    </lineage>
</organism>
<dbReference type="InterPro" id="IPR000648">
    <property type="entry name" value="Oxysterol-bd"/>
</dbReference>
<dbReference type="SUPFAM" id="SSF144000">
    <property type="entry name" value="Oxysterol-binding protein-like"/>
    <property type="match status" value="1"/>
</dbReference>
<dbReference type="PANTHER" id="PTHR10972">
    <property type="entry name" value="OXYSTEROL-BINDING PROTEIN-RELATED"/>
    <property type="match status" value="1"/>
</dbReference>
<dbReference type="AlphaFoldDB" id="A0AAF0ITU6"/>